<dbReference type="InterPro" id="IPR013824">
    <property type="entry name" value="Topo_IA_cen_sub1"/>
</dbReference>
<feature type="domain" description="Toprim" evidence="14">
    <location>
        <begin position="1"/>
        <end position="136"/>
    </location>
</feature>
<dbReference type="InterPro" id="IPR013497">
    <property type="entry name" value="Topo_IA_cen"/>
</dbReference>
<dbReference type="PANTHER" id="PTHR11390">
    <property type="entry name" value="PROKARYOTIC DNA TOPOISOMERASE"/>
    <property type="match status" value="1"/>
</dbReference>
<dbReference type="Gene3D" id="3.30.65.10">
    <property type="entry name" value="Bacterial Topoisomerase I, domain 1"/>
    <property type="match status" value="1"/>
</dbReference>
<accession>B8GHM8</accession>
<dbReference type="Pfam" id="PF14520">
    <property type="entry name" value="HHH_5"/>
    <property type="match status" value="2"/>
</dbReference>
<dbReference type="GO" id="GO:0003677">
    <property type="term" value="F:DNA binding"/>
    <property type="evidence" value="ECO:0007669"/>
    <property type="project" value="UniProtKB-KW"/>
</dbReference>
<dbReference type="GeneID" id="7271159"/>
<dbReference type="STRING" id="521011.Mpal_1299"/>
<evidence type="ECO:0000256" key="5">
    <source>
        <dbReference type="ARBA" id="ARBA00022737"/>
    </source>
</evidence>
<dbReference type="Gene3D" id="3.40.50.140">
    <property type="match status" value="1"/>
</dbReference>
<dbReference type="HOGENOM" id="CLU_002929_1_4_2"/>
<evidence type="ECO:0000256" key="10">
    <source>
        <dbReference type="ARBA" id="ARBA00023125"/>
    </source>
</evidence>
<dbReference type="GO" id="GO:0005694">
    <property type="term" value="C:chromosome"/>
    <property type="evidence" value="ECO:0007669"/>
    <property type="project" value="InterPro"/>
</dbReference>
<keyword evidence="17" id="KW-1185">Reference proteome</keyword>
<comment type="function">
    <text evidence="12">Releases the supercoiling and torsional tension of DNA, which is introduced during the DNA replication and transcription, by transiently cleaving and rejoining one strand of the DNA duplex. Introduces a single-strand break via transesterification at a target site in duplex DNA. The scissile phosphodiester is attacked by the catalytic tyrosine of the enzyme, resulting in the formation of a DNA-(5'-phosphotyrosyl)-enzyme intermediate and the expulsion of a 3'-OH DNA strand. The free DNA strand then undergoes passage around the unbroken strand, thus removing DNA supercoils. Finally, in the religation step, the DNA 3'-OH attacks the covalent intermediate to expel the active-site tyrosine and restore the DNA phosphodiester backbone.</text>
</comment>
<evidence type="ECO:0000256" key="7">
    <source>
        <dbReference type="ARBA" id="ARBA00022833"/>
    </source>
</evidence>
<gene>
    <name evidence="12" type="primary">topA</name>
    <name evidence="16" type="ordered locus">Mpal_1299</name>
</gene>
<dbReference type="HAMAP" id="MF_00952">
    <property type="entry name" value="Topoisom_1_prok"/>
    <property type="match status" value="1"/>
</dbReference>
<dbReference type="eggNOG" id="arCOG00416">
    <property type="taxonomic scope" value="Archaea"/>
</dbReference>
<keyword evidence="6" id="KW-0863">Zinc-finger</keyword>
<dbReference type="KEGG" id="mpl:Mpal_1299"/>
<dbReference type="Gene3D" id="1.10.290.10">
    <property type="entry name" value="Topoisomerase I, domain 4"/>
    <property type="match status" value="1"/>
</dbReference>
<evidence type="ECO:0000256" key="4">
    <source>
        <dbReference type="ARBA" id="ARBA00022723"/>
    </source>
</evidence>
<dbReference type="CDD" id="cd03362">
    <property type="entry name" value="TOPRIM_TopoIA_TopoIII"/>
    <property type="match status" value="1"/>
</dbReference>
<feature type="site" description="Interaction with DNA" evidence="12">
    <location>
        <position position="49"/>
    </location>
</feature>
<feature type="region of interest" description="Disordered" evidence="13">
    <location>
        <begin position="352"/>
        <end position="371"/>
    </location>
</feature>
<dbReference type="SUPFAM" id="SSF56712">
    <property type="entry name" value="Prokaryotic type I DNA topoisomerase"/>
    <property type="match status" value="1"/>
</dbReference>
<evidence type="ECO:0000259" key="14">
    <source>
        <dbReference type="PROSITE" id="PS50880"/>
    </source>
</evidence>
<evidence type="ECO:0000256" key="6">
    <source>
        <dbReference type="ARBA" id="ARBA00022771"/>
    </source>
</evidence>
<evidence type="ECO:0000256" key="1">
    <source>
        <dbReference type="ARBA" id="ARBA00000213"/>
    </source>
</evidence>
<feature type="active site" description="O-(5'-phospho-DNA)-tyrosine intermediate" evidence="12">
    <location>
        <position position="311"/>
    </location>
</feature>
<evidence type="ECO:0000313" key="17">
    <source>
        <dbReference type="Proteomes" id="UP000002457"/>
    </source>
</evidence>
<dbReference type="Proteomes" id="UP000002457">
    <property type="component" value="Chromosome"/>
</dbReference>
<dbReference type="NCBIfam" id="NF005555">
    <property type="entry name" value="PRK07220.1"/>
    <property type="match status" value="1"/>
</dbReference>
<dbReference type="InterPro" id="IPR013826">
    <property type="entry name" value="Topo_IA_cen_sub3"/>
</dbReference>
<feature type="site" description="Interaction with DNA" evidence="12">
    <location>
        <position position="313"/>
    </location>
</feature>
<dbReference type="GO" id="GO:0006265">
    <property type="term" value="P:DNA topological change"/>
    <property type="evidence" value="ECO:0007669"/>
    <property type="project" value="UniProtKB-UniRule"/>
</dbReference>
<feature type="site" description="Interaction with DNA" evidence="12">
    <location>
        <position position="498"/>
    </location>
</feature>
<keyword evidence="11 12" id="KW-0413">Isomerase</keyword>
<comment type="cofactor">
    <cofactor evidence="2">
        <name>Mg(2+)</name>
        <dbReference type="ChEBI" id="CHEBI:18420"/>
    </cofactor>
</comment>
<dbReference type="InterPro" id="IPR034144">
    <property type="entry name" value="TOPRIM_TopoIII"/>
</dbReference>
<dbReference type="InterPro" id="IPR023406">
    <property type="entry name" value="Topo_IA_AS"/>
</dbReference>
<dbReference type="Gene3D" id="2.70.20.10">
    <property type="entry name" value="Topoisomerase I, domain 3"/>
    <property type="match status" value="1"/>
</dbReference>
<evidence type="ECO:0000259" key="15">
    <source>
        <dbReference type="PROSITE" id="PS52039"/>
    </source>
</evidence>
<dbReference type="GO" id="GO:0006310">
    <property type="term" value="P:DNA recombination"/>
    <property type="evidence" value="ECO:0007669"/>
    <property type="project" value="TreeGrafter"/>
</dbReference>
<keyword evidence="7" id="KW-0862">Zinc</keyword>
<feature type="region of interest" description="Interaction with DNA" evidence="12">
    <location>
        <begin position="192"/>
        <end position="197"/>
    </location>
</feature>
<proteinExistence type="inferred from homology"/>
<name>B8GHM8_METPE</name>
<comment type="caution">
    <text evidence="12">Lacks conserved residue(s) required for the propagation of feature annotation.</text>
</comment>
<dbReference type="EMBL" id="CP001338">
    <property type="protein sequence ID" value="ACL16633.1"/>
    <property type="molecule type" value="Genomic_DNA"/>
</dbReference>
<dbReference type="PROSITE" id="PS52039">
    <property type="entry name" value="TOPO_IA_2"/>
    <property type="match status" value="1"/>
</dbReference>
<sequence>MHLIITEKNIAADRIAHILAGKTYVEVKKDGGVSTYSFNDTVVVGLRGHVVEVDFEPGYTNWRSEVNTPRSLISARTIKAPTDKKIVTLIQKLTKKADHVTIATDFDTEGELIGKETYDLVKAVKPDVRVDRSRFSAITEEEIQTAFAAPAELDFALAAAGEARQLIDLIWGASLTRFISLAAHRGGKNILSVGRVQSPTLAMMVDREKEIEAFVPEPYWVLTVDSNKDGEPVLARHTTARFTDVAIAEEAKEATRAPLMVTEVKEGSKVDRAPTPFDTTGFIVAAGRLGFSAANAMRIAEDLYMHGYISYPRTDNTIYPRSLDLNGVLKTLQKTELSSAVIWVMANRRPVPTQGKKSTTDHPPIHPSGAATRAELGDERWKIYELVVRRFLATLSPDARWMTMKVLFTAGNEPYTTTGATLLEAGWRTVYPYSDATEHPLPRFAVGDSLPIEQVNLDRKETQPPPRYTQSRLIQQMEELGLGTKSTRHEVIGKLVGRKYIEGNPLRPTLVGRAVIESLEDHAAAITRPDMTQTIDAHMQQIKERKRTRDDVVTESRAMLNRAFDELEEHQSQIGEDIMGRTVEEMILGPCPVCGSDLRIHHIRNSSQFIGCTRYPDCRFNIGLPLTQWGWAIRTDTVCPTHHLNHVRLIAKGSRPWDIGCPLCHHIESNQETMVLIPSMTEEILGRLQQHHIYTVHEVADAPPEALASAAEISSTAAEHLKSEGEAVLGLLRLRSELRKFVRKQVPPRRGRSHAKIMKHLHANGINTIADLAKADPTLLRTAGVGEKEVTSLLMQAKEYCNDKTLRAIGVPAISLKKYYAAGIQSPEDFCRYHPVYLSVKTGISPDTTFRHAEMVCIAQNRPVPRKVTRAMLERGRAELLTIPGLGETTIEKLYSGGVIDGMTLASADPAALASHSGIPLKKVQEFQSRLPGSSQAS</sequence>
<dbReference type="EC" id="5.6.2.1" evidence="12"/>
<dbReference type="InterPro" id="IPR006171">
    <property type="entry name" value="TOPRIM_dom"/>
</dbReference>
<comment type="catalytic activity">
    <reaction evidence="1 12">
        <text>ATP-independent breakage of single-stranded DNA, followed by passage and rejoining.</text>
        <dbReference type="EC" id="5.6.2.1"/>
    </reaction>
</comment>
<keyword evidence="5" id="KW-0677">Repeat</keyword>
<keyword evidence="4" id="KW-0479">Metal-binding</keyword>
<dbReference type="InterPro" id="IPR013498">
    <property type="entry name" value="Topo_IA_Znf"/>
</dbReference>
<dbReference type="InterPro" id="IPR003602">
    <property type="entry name" value="Topo_IA_DNA-bd_dom"/>
</dbReference>
<dbReference type="Gene3D" id="1.10.150.20">
    <property type="entry name" value="5' to 3' exonuclease, C-terminal subdomain"/>
    <property type="match status" value="2"/>
</dbReference>
<keyword evidence="10 12" id="KW-0238">DNA-binding</keyword>
<dbReference type="PROSITE" id="PS00396">
    <property type="entry name" value="TOPO_IA_1"/>
    <property type="match status" value="1"/>
</dbReference>
<keyword evidence="9 12" id="KW-0799">Topoisomerase</keyword>
<dbReference type="AlphaFoldDB" id="B8GHM8"/>
<dbReference type="SMART" id="SM00436">
    <property type="entry name" value="TOP1Bc"/>
    <property type="match status" value="1"/>
</dbReference>
<dbReference type="InterPro" id="IPR028612">
    <property type="entry name" value="Topoisom_1_IA"/>
</dbReference>
<dbReference type="SMART" id="SM00493">
    <property type="entry name" value="TOPRIM"/>
    <property type="match status" value="1"/>
</dbReference>
<dbReference type="GO" id="GO:0003917">
    <property type="term" value="F:DNA topoisomerase type I (single strand cut, ATP-independent) activity"/>
    <property type="evidence" value="ECO:0007669"/>
    <property type="project" value="UniProtKB-UniRule"/>
</dbReference>
<evidence type="ECO:0000256" key="11">
    <source>
        <dbReference type="ARBA" id="ARBA00023235"/>
    </source>
</evidence>
<dbReference type="Pfam" id="PF01751">
    <property type="entry name" value="Toprim"/>
    <property type="match status" value="1"/>
</dbReference>
<dbReference type="PRINTS" id="PR00417">
    <property type="entry name" value="PRTPISMRASEI"/>
</dbReference>
<reference evidence="16 17" key="1">
    <citation type="journal article" date="2015" name="Genome Announc.">
        <title>Complete Genome Sequence of Methanosphaerula palustris E1-9CT, a Hydrogenotrophic Methanogen Isolated from a Minerotrophic Fen Peatland.</title>
        <authorList>
            <person name="Cadillo-Quiroz H."/>
            <person name="Browne P."/>
            <person name="Kyrpides N."/>
            <person name="Woyke T."/>
            <person name="Goodwin L."/>
            <person name="Detter C."/>
            <person name="Yavitt J.B."/>
            <person name="Zinder S.H."/>
        </authorList>
    </citation>
    <scope>NUCLEOTIDE SEQUENCE [LARGE SCALE GENOMIC DNA]</scope>
    <source>
        <strain evidence="17">ATCC BAA-1556 / DSM 19958 / E1-9c</strain>
    </source>
</reference>
<dbReference type="Gene3D" id="1.10.460.10">
    <property type="entry name" value="Topoisomerase I, domain 2"/>
    <property type="match status" value="1"/>
</dbReference>
<dbReference type="RefSeq" id="WP_012617952.1">
    <property type="nucleotide sequence ID" value="NC_011832.1"/>
</dbReference>
<dbReference type="eggNOG" id="arCOG01527">
    <property type="taxonomic scope" value="Archaea"/>
</dbReference>
<dbReference type="InterPro" id="IPR000380">
    <property type="entry name" value="Topo_IA"/>
</dbReference>
<keyword evidence="8" id="KW-0460">Magnesium</keyword>
<feature type="site" description="Interaction with DNA" evidence="12">
    <location>
        <position position="164"/>
    </location>
</feature>
<dbReference type="SMART" id="SM00437">
    <property type="entry name" value="TOP1Ac"/>
    <property type="match status" value="1"/>
</dbReference>
<evidence type="ECO:0000256" key="9">
    <source>
        <dbReference type="ARBA" id="ARBA00023029"/>
    </source>
</evidence>
<dbReference type="Pfam" id="PF01131">
    <property type="entry name" value="Topoisom_bac"/>
    <property type="match status" value="1"/>
</dbReference>
<comment type="similarity">
    <text evidence="3 12">Belongs to the type IA topoisomerase family.</text>
</comment>
<dbReference type="FunFam" id="1.10.290.10:FF:000003">
    <property type="entry name" value="DNA topoisomerase"/>
    <property type="match status" value="1"/>
</dbReference>
<dbReference type="GO" id="GO:0006281">
    <property type="term" value="P:DNA repair"/>
    <property type="evidence" value="ECO:0007669"/>
    <property type="project" value="TreeGrafter"/>
</dbReference>
<evidence type="ECO:0000256" key="8">
    <source>
        <dbReference type="ARBA" id="ARBA00022842"/>
    </source>
</evidence>
<dbReference type="InterPro" id="IPR003601">
    <property type="entry name" value="Topo_IA_2"/>
</dbReference>
<dbReference type="OrthoDB" id="30963at2157"/>
<dbReference type="NCBIfam" id="NF011532">
    <property type="entry name" value="PRK14973.1"/>
    <property type="match status" value="1"/>
</dbReference>
<protein>
    <recommendedName>
        <fullName evidence="12">DNA topoisomerase 1</fullName>
        <ecNumber evidence="12">5.6.2.1</ecNumber>
    </recommendedName>
    <alternativeName>
        <fullName evidence="12">DNA topoisomerase I</fullName>
    </alternativeName>
</protein>
<dbReference type="Pfam" id="PF01396">
    <property type="entry name" value="Zn_ribbon_Top1"/>
    <property type="match status" value="1"/>
</dbReference>
<comment type="subunit">
    <text evidence="12">Monomer.</text>
</comment>
<evidence type="ECO:0000256" key="3">
    <source>
        <dbReference type="ARBA" id="ARBA00009446"/>
    </source>
</evidence>
<feature type="domain" description="Topo IA-type catalytic" evidence="15">
    <location>
        <begin position="154"/>
        <end position="564"/>
    </location>
</feature>
<feature type="site" description="Interaction with DNA" evidence="12">
    <location>
        <position position="168"/>
    </location>
</feature>
<dbReference type="PROSITE" id="PS50880">
    <property type="entry name" value="TOPRIM"/>
    <property type="match status" value="1"/>
</dbReference>
<evidence type="ECO:0000256" key="13">
    <source>
        <dbReference type="SAM" id="MobiDB-lite"/>
    </source>
</evidence>
<dbReference type="GO" id="GO:0008270">
    <property type="term" value="F:zinc ion binding"/>
    <property type="evidence" value="ECO:0007669"/>
    <property type="project" value="UniProtKB-KW"/>
</dbReference>
<organism evidence="16 17">
    <name type="scientific">Methanosphaerula palustris (strain ATCC BAA-1556 / DSM 19958 / E1-9c)</name>
    <dbReference type="NCBI Taxonomy" id="521011"/>
    <lineage>
        <taxon>Archaea</taxon>
        <taxon>Methanobacteriati</taxon>
        <taxon>Methanobacteriota</taxon>
        <taxon>Stenosarchaea group</taxon>
        <taxon>Methanomicrobia</taxon>
        <taxon>Methanomicrobiales</taxon>
        <taxon>Methanoregulaceae</taxon>
        <taxon>Methanosphaerula</taxon>
    </lineage>
</organism>
<evidence type="ECO:0000313" key="16">
    <source>
        <dbReference type="EMBL" id="ACL16633.1"/>
    </source>
</evidence>
<dbReference type="PANTHER" id="PTHR11390:SF26">
    <property type="entry name" value="DNA TOPOISOMERASE 1"/>
    <property type="match status" value="1"/>
</dbReference>
<evidence type="ECO:0000256" key="2">
    <source>
        <dbReference type="ARBA" id="ARBA00001946"/>
    </source>
</evidence>
<evidence type="ECO:0000256" key="12">
    <source>
        <dbReference type="HAMAP-Rule" id="MF_00952"/>
    </source>
</evidence>
<dbReference type="InterPro" id="IPR013825">
    <property type="entry name" value="Topo_IA_cen_sub2"/>
</dbReference>
<dbReference type="InterPro" id="IPR023405">
    <property type="entry name" value="Topo_IA_core_domain"/>
</dbReference>
<dbReference type="CDD" id="cd00186">
    <property type="entry name" value="TOP1Ac"/>
    <property type="match status" value="1"/>
</dbReference>